<dbReference type="EMBL" id="CAMXCM010000017">
    <property type="protein sequence ID" value="CAI3960123.1"/>
    <property type="molecule type" value="Genomic_DNA"/>
</dbReference>
<organism evidence="1 3">
    <name type="scientific">Commensalibacter communis</name>
    <dbReference type="NCBI Taxonomy" id="2972786"/>
    <lineage>
        <taxon>Bacteria</taxon>
        <taxon>Pseudomonadati</taxon>
        <taxon>Pseudomonadota</taxon>
        <taxon>Alphaproteobacteria</taxon>
        <taxon>Acetobacterales</taxon>
        <taxon>Acetobacteraceae</taxon>
    </lineage>
</organism>
<evidence type="ECO:0000313" key="4">
    <source>
        <dbReference type="Proteomes" id="UP001154259"/>
    </source>
</evidence>
<dbReference type="Proteomes" id="UP001154255">
    <property type="component" value="Unassembled WGS sequence"/>
</dbReference>
<evidence type="ECO:0000313" key="1">
    <source>
        <dbReference type="EMBL" id="CAI3960123.1"/>
    </source>
</evidence>
<dbReference type="Proteomes" id="UP001154259">
    <property type="component" value="Unassembled WGS sequence"/>
</dbReference>
<evidence type="ECO:0000313" key="3">
    <source>
        <dbReference type="Proteomes" id="UP001154255"/>
    </source>
</evidence>
<gene>
    <name evidence="2" type="ORF">R53529_LOCUS2386</name>
    <name evidence="1" type="ORF">R53530_LOCUS2384</name>
</gene>
<evidence type="ECO:0000313" key="2">
    <source>
        <dbReference type="EMBL" id="CAI3961780.1"/>
    </source>
</evidence>
<accession>A0A9W4TQD7</accession>
<sequence>MKFIEDNRITLDPIKSKAYNSRIYMNGRRT</sequence>
<reference evidence="1" key="1">
    <citation type="submission" date="2022-10" db="EMBL/GenBank/DDBJ databases">
        <authorList>
            <person name="Botero Cardona J."/>
        </authorList>
    </citation>
    <scope>NUCLEOTIDE SEQUENCE</scope>
    <source>
        <strain evidence="1">LMG 31819</strain>
        <strain evidence="2">R-53529</strain>
    </source>
</reference>
<name>A0A9W4TQD7_9PROT</name>
<protein>
    <submittedName>
        <fullName evidence="1">Uncharacterized protein</fullName>
    </submittedName>
</protein>
<proteinExistence type="predicted"/>
<dbReference type="AlphaFoldDB" id="A0A9W4TQD7"/>
<keyword evidence="4" id="KW-1185">Reference proteome</keyword>
<dbReference type="EMBL" id="CAMXCS010000017">
    <property type="protein sequence ID" value="CAI3961780.1"/>
    <property type="molecule type" value="Genomic_DNA"/>
</dbReference>
<comment type="caution">
    <text evidence="1">The sequence shown here is derived from an EMBL/GenBank/DDBJ whole genome shotgun (WGS) entry which is preliminary data.</text>
</comment>